<gene>
    <name evidence="6" type="ORF">CAPTEDRAFT_129682</name>
</gene>
<dbReference type="EMBL" id="AMQN01014571">
    <property type="status" value="NOT_ANNOTATED_CDS"/>
    <property type="molecule type" value="Genomic_DNA"/>
</dbReference>
<keyword evidence="3" id="KW-0408">Iron</keyword>
<protein>
    <recommendedName>
        <fullName evidence="5">Fe2OG dioxygenase domain-containing protein</fullName>
    </recommendedName>
</protein>
<dbReference type="Gene3D" id="2.60.120.620">
    <property type="entry name" value="q2cbj1_9rhob like domain"/>
    <property type="match status" value="1"/>
</dbReference>
<organism evidence="6">
    <name type="scientific">Capitella teleta</name>
    <name type="common">Polychaete worm</name>
    <dbReference type="NCBI Taxonomy" id="283909"/>
    <lineage>
        <taxon>Eukaryota</taxon>
        <taxon>Metazoa</taxon>
        <taxon>Spiralia</taxon>
        <taxon>Lophotrochozoa</taxon>
        <taxon>Annelida</taxon>
        <taxon>Polychaeta</taxon>
        <taxon>Sedentaria</taxon>
        <taxon>Scolecida</taxon>
        <taxon>Capitellidae</taxon>
        <taxon>Capitella</taxon>
    </lineage>
</organism>
<dbReference type="Proteomes" id="UP000014760">
    <property type="component" value="Unassembled WGS sequence"/>
</dbReference>
<dbReference type="GO" id="GO:0004656">
    <property type="term" value="F:procollagen-proline 4-dioxygenase activity"/>
    <property type="evidence" value="ECO:0007669"/>
    <property type="project" value="TreeGrafter"/>
</dbReference>
<reference evidence="6 8" key="2">
    <citation type="journal article" date="2013" name="Nature">
        <title>Insights into bilaterian evolution from three spiralian genomes.</title>
        <authorList>
            <person name="Simakov O."/>
            <person name="Marletaz F."/>
            <person name="Cho S.J."/>
            <person name="Edsinger-Gonzales E."/>
            <person name="Havlak P."/>
            <person name="Hellsten U."/>
            <person name="Kuo D.H."/>
            <person name="Larsson T."/>
            <person name="Lv J."/>
            <person name="Arendt D."/>
            <person name="Savage R."/>
            <person name="Osoegawa K."/>
            <person name="de Jong P."/>
            <person name="Grimwood J."/>
            <person name="Chapman J.A."/>
            <person name="Shapiro H."/>
            <person name="Aerts A."/>
            <person name="Otillar R.P."/>
            <person name="Terry A.Y."/>
            <person name="Boore J.L."/>
            <person name="Grigoriev I.V."/>
            <person name="Lindberg D.R."/>
            <person name="Seaver E.C."/>
            <person name="Weisblat D.A."/>
            <person name="Putnam N.H."/>
            <person name="Rokhsar D.S."/>
        </authorList>
    </citation>
    <scope>NUCLEOTIDE SEQUENCE</scope>
    <source>
        <strain evidence="6 8">I ESC-2004</strain>
    </source>
</reference>
<accession>R7T8K3</accession>
<dbReference type="InterPro" id="IPR005123">
    <property type="entry name" value="Oxoglu/Fe-dep_dioxygenase_dom"/>
</dbReference>
<feature type="region of interest" description="Disordered" evidence="4">
    <location>
        <begin position="1"/>
        <end position="23"/>
    </location>
</feature>
<evidence type="ECO:0000259" key="5">
    <source>
        <dbReference type="PROSITE" id="PS51471"/>
    </source>
</evidence>
<dbReference type="PANTHER" id="PTHR10869">
    <property type="entry name" value="PROLYL 4-HYDROXYLASE ALPHA SUBUNIT"/>
    <property type="match status" value="1"/>
</dbReference>
<dbReference type="HOGENOM" id="CLU_2405637_0_0_1"/>
<evidence type="ECO:0000313" key="6">
    <source>
        <dbReference type="EMBL" id="ELT90009.1"/>
    </source>
</evidence>
<dbReference type="GO" id="GO:0046872">
    <property type="term" value="F:metal ion binding"/>
    <property type="evidence" value="ECO:0007669"/>
    <property type="project" value="UniProtKB-KW"/>
</dbReference>
<keyword evidence="8" id="KW-1185">Reference proteome</keyword>
<keyword evidence="2" id="KW-0847">Vitamin C</keyword>
<dbReference type="AlphaFoldDB" id="R7T8K3"/>
<dbReference type="EMBL" id="KB311063">
    <property type="protein sequence ID" value="ELT90009.1"/>
    <property type="molecule type" value="Genomic_DNA"/>
</dbReference>
<dbReference type="GO" id="GO:0031418">
    <property type="term" value="F:L-ascorbic acid binding"/>
    <property type="evidence" value="ECO:0007669"/>
    <property type="project" value="UniProtKB-KW"/>
</dbReference>
<keyword evidence="1" id="KW-0479">Metal-binding</keyword>
<name>R7T8K3_CAPTE</name>
<dbReference type="EnsemblMetazoa" id="CapteT129682">
    <property type="protein sequence ID" value="CapteP129682"/>
    <property type="gene ID" value="CapteG129682"/>
</dbReference>
<reference evidence="7" key="3">
    <citation type="submission" date="2015-06" db="UniProtKB">
        <authorList>
            <consortium name="EnsemblMetazoa"/>
        </authorList>
    </citation>
    <scope>IDENTIFICATION</scope>
</reference>
<evidence type="ECO:0000256" key="3">
    <source>
        <dbReference type="ARBA" id="ARBA00023004"/>
    </source>
</evidence>
<feature type="domain" description="Fe2OG dioxygenase" evidence="5">
    <location>
        <begin position="1"/>
        <end position="93"/>
    </location>
</feature>
<proteinExistence type="predicted"/>
<dbReference type="InterPro" id="IPR045054">
    <property type="entry name" value="P4HA-like"/>
</dbReference>
<dbReference type="Pfam" id="PF13640">
    <property type="entry name" value="2OG-FeII_Oxy_3"/>
    <property type="match status" value="1"/>
</dbReference>
<dbReference type="GO" id="GO:0005783">
    <property type="term" value="C:endoplasmic reticulum"/>
    <property type="evidence" value="ECO:0007669"/>
    <property type="project" value="TreeGrafter"/>
</dbReference>
<feature type="non-terminal residue" evidence="6">
    <location>
        <position position="1"/>
    </location>
</feature>
<reference evidence="8" key="1">
    <citation type="submission" date="2012-12" db="EMBL/GenBank/DDBJ databases">
        <authorList>
            <person name="Hellsten U."/>
            <person name="Grimwood J."/>
            <person name="Chapman J.A."/>
            <person name="Shapiro H."/>
            <person name="Aerts A."/>
            <person name="Otillar R.P."/>
            <person name="Terry A.Y."/>
            <person name="Boore J.L."/>
            <person name="Simakov O."/>
            <person name="Marletaz F."/>
            <person name="Cho S.-J."/>
            <person name="Edsinger-Gonzales E."/>
            <person name="Havlak P."/>
            <person name="Kuo D.-H."/>
            <person name="Larsson T."/>
            <person name="Lv J."/>
            <person name="Arendt D."/>
            <person name="Savage R."/>
            <person name="Osoegawa K."/>
            <person name="de Jong P."/>
            <person name="Lindberg D.R."/>
            <person name="Seaver E.C."/>
            <person name="Weisblat D.A."/>
            <person name="Putnam N.H."/>
            <person name="Grigoriev I.V."/>
            <person name="Rokhsar D.S."/>
        </authorList>
    </citation>
    <scope>NUCLEOTIDE SEQUENCE</scope>
    <source>
        <strain evidence="8">I ESC-2004</strain>
    </source>
</reference>
<dbReference type="InterPro" id="IPR044862">
    <property type="entry name" value="Pro_4_hyd_alph_FE2OG_OXY"/>
</dbReference>
<evidence type="ECO:0000256" key="2">
    <source>
        <dbReference type="ARBA" id="ARBA00022896"/>
    </source>
</evidence>
<dbReference type="OMA" id="HAHELQN"/>
<evidence type="ECO:0000313" key="8">
    <source>
        <dbReference type="Proteomes" id="UP000014760"/>
    </source>
</evidence>
<evidence type="ECO:0000256" key="4">
    <source>
        <dbReference type="SAM" id="MobiDB-lite"/>
    </source>
</evidence>
<feature type="compositionally biased region" description="Basic and acidic residues" evidence="4">
    <location>
        <begin position="11"/>
        <end position="23"/>
    </location>
</feature>
<dbReference type="STRING" id="283909.R7T8K3"/>
<evidence type="ECO:0000256" key="1">
    <source>
        <dbReference type="ARBA" id="ARBA00022723"/>
    </source>
</evidence>
<sequence>QTSNYGIGGHYEPHYDHDERSEVAPEVALSGDRIATFMIYMNHVNAGGATVFPKIGLYAKPEKNAAIFWYNYKKSGESDANTLHAGLVWGEVG</sequence>
<dbReference type="PANTHER" id="PTHR10869:SF246">
    <property type="entry name" value="TRANSMEMBRANE PROLYL 4-HYDROXYLASE"/>
    <property type="match status" value="1"/>
</dbReference>
<dbReference type="OrthoDB" id="420380at2759"/>
<dbReference type="PROSITE" id="PS51471">
    <property type="entry name" value="FE2OG_OXY"/>
    <property type="match status" value="1"/>
</dbReference>
<evidence type="ECO:0000313" key="7">
    <source>
        <dbReference type="EnsemblMetazoa" id="CapteP129682"/>
    </source>
</evidence>